<feature type="domain" description="CFAP65 tenth Ig-like" evidence="8">
    <location>
        <begin position="1202"/>
        <end position="1307"/>
    </location>
</feature>
<feature type="domain" description="HYDIN/VesB/CFA65-like Ig-like" evidence="7">
    <location>
        <begin position="2046"/>
        <end position="2133"/>
    </location>
</feature>
<dbReference type="GO" id="GO:0005930">
    <property type="term" value="C:axoneme"/>
    <property type="evidence" value="ECO:0007669"/>
    <property type="project" value="TreeGrafter"/>
</dbReference>
<dbReference type="Gene3D" id="2.60.40.10">
    <property type="entry name" value="Immunoglobulins"/>
    <property type="match status" value="14"/>
</dbReference>
<dbReference type="Proteomes" id="UP000179807">
    <property type="component" value="Unassembled WGS sequence"/>
</dbReference>
<feature type="region of interest" description="Disordered" evidence="6">
    <location>
        <begin position="1812"/>
        <end position="1837"/>
    </location>
</feature>
<feature type="region of interest" description="Disordered" evidence="6">
    <location>
        <begin position="2315"/>
        <end position="2354"/>
    </location>
</feature>
<evidence type="ECO:0000313" key="9">
    <source>
        <dbReference type="EMBL" id="OHT11111.1"/>
    </source>
</evidence>
<evidence type="ECO:0000259" key="7">
    <source>
        <dbReference type="Pfam" id="PF22544"/>
    </source>
</evidence>
<dbReference type="Gene3D" id="3.40.50.300">
    <property type="entry name" value="P-loop containing nucleotide triphosphate hydrolases"/>
    <property type="match status" value="1"/>
</dbReference>
<dbReference type="GeneID" id="94826367"/>
<evidence type="ECO:0000256" key="3">
    <source>
        <dbReference type="ARBA" id="ARBA00022490"/>
    </source>
</evidence>
<name>A0A1J4KIB3_9EUKA</name>
<feature type="compositionally biased region" description="Basic residues" evidence="6">
    <location>
        <begin position="1823"/>
        <end position="1832"/>
    </location>
</feature>
<proteinExistence type="predicted"/>
<comment type="subcellular location">
    <subcellularLocation>
        <location evidence="1">Cell projection</location>
        <location evidence="1">Cilium</location>
    </subcellularLocation>
    <subcellularLocation>
        <location evidence="2">Cytoplasm</location>
    </subcellularLocation>
</comment>
<evidence type="ECO:0000256" key="4">
    <source>
        <dbReference type="ARBA" id="ARBA00023069"/>
    </source>
</evidence>
<dbReference type="InterPro" id="IPR033305">
    <property type="entry name" value="Hydin-like"/>
</dbReference>
<protein>
    <recommendedName>
        <fullName evidence="11">MSP domain-containing protein</fullName>
    </recommendedName>
</protein>
<sequence>MKRRSAVRLNPETILFPNTFVSTTRRFTFTISNQTDKKINYTIRSTSTNSEEKSLALSYDIDTSIGRQKIAQLLNYKNDFFQFEPSSGELWPRRVQQIVVSFTPYDAMKYAITSYLFIHETNERIPISVSGLGIPPSAQFSVTSINTGPVALESILEYQVFLQNTGEVPVTFSLVKRMTDGIEFQFNPESGIIPIHNKVPIAITFLANQVRQFNETFSFQIGDSSIQPSISLFGRVIGPVFSLSTNCLDFGRVSLGTINTKTIVLENKSLIPFDFKMRAGHDGSFAHREINITPAGGFIDKFSKETITVEFIPTEEKEVNAEVYLDILKFGEKLRVLPLKATVIEPKLKIEEPDPDIGLIYIGHKTEHIYTLINDFDLVANFYFEPCDDVTQVFGDVDANFRTGTVKPKARLDFPFYFTPKVLGQFKINGRLKICGSDTFIPFSLSGISAGPKLVITPDSISLGKGKVLKDIRKIIKVENQSPIPANYKIEIDTQFPVFTIDKMSGVVPGNETEELTFVANLDDSRTFTGNIIIRVEYLHPIVIPIKISGTGVPIVASIPMDVMELGPMLTEHSFTTPFSIENKGMRKCSVMFSIQRPKIIGCNPEDFYSAVTPAAIEIEPGESIDFEFTVRCPKQSEFTMLFQCHATLGNHRVVMYTPKISGSFIHPKLLFSTTAIDFKHFHDFEKEEELSGHDPEKISPSKQLLPCQKQEITVTNLVPISVKVTAYVQAPYHLSQTDFNLEPNSPVKFTVTFDPQFKTDFISENIIRKIIFSHGNHSIKFNVNVTSEMYFPNIDFTSKGPIDFGLMLINTERSIDMHMKNANGLATSWDWELLPEKKSEVSKIFDIFPIRGHMKPGGTDVVHFSFVAQGDEDGYGTQHTATAVCHVKGGPDYTINLVGNSSNIDFRVDPVSLDFGNVHFLQTHQQKIILTNLSDAAITYETLIPRGCQLKKISVSPMNGSLKPETMAELTISILPGLPRLYKEKIIIRIARIQDVEIPVTLFARFEQIELSIPRCENDPSLQCFNNLVVEAQNKLRMNPQTEIPVQTEEFLRDIETKNYLSKLSEPQLVVSMHRRRKKDEDAPYEYRGYVNSRYQIDMGRIVFGDKRVIEFSMKNATYFPLSAKFVLDPLKNTGFKITPSEFTDLDVNNQIDFKVTFDNNEKKLDFVGDISFEVPLLFSDDFGVMFQINASTETPALKLSQNCFDFGNVIIGQYLTMTVQLQNMNPMQLEYEFGVPKSISEKEPTKPLKTVFSSTPSEGTLPSQTFQNIEIAFSPNEEMKYALEVPILIPHTKTPTILQILGVGVRITLSFDPPILNMPPILPFNEPSTVEVTMFNNSDYPIEVFSYQFDFLNYVNERLSSMGLPPVRPSITSTSAASSDAFSPVSKFALCVIVHGVSLSGRTTVSKIISSHLDDSPILYLKDIWADLLERNQASILENDESKAPSDADYVSAFQEAISDPSCTNGFVLDGLDVFPEPEETEQFLGQCLRHKGSIEEITRNPFTSYQHQKLTASERALSYVLAAFDGHYVFLVALKCTEDEVTKRIAKKESDNRRKKRDAAQKKREELINMTEAQYDLLDMEAQEEADKRRKATRDRIIKAAQEALEEEENAKKTSKGRSRSSSKKKHHHSGKSSSRSNPADENKAATTTQPIPADKEKKKQSHKSKYGVPLDPIPLSILTFNFTLGTIVEKLLNGGDAFQVVDPNLLIKDRSSSTGSMNVVSGIDAPDNFQQMNSLLINGCDELSNITKYLNNFLPSIQQMKEKAFTRLIPKPKSGIIDFTHPKKAQVDRKPEFFSIITEDLLGDLSLNEVPQQPSSSRKSGRSSRRSRNRNDPLGLNTVIPFIDELDLTRYTPRWNIEPHSSKYITVMFSSYKIGKYTDSLNFGIPNCKFEVYKLKINGSCIYPEINREISTLFTSIVNKFTPKVSYSWVNKLEAFHCGYLLITNPNPKQQSSKTPQSQYKFPVTLKNESEFQADISCSFSEPTKSWIIDQPNLSIKPLESSQIMINVFPTVAEVMNTTLQILIKDNPTPLLLPLIAEGTLPLVEMTPNSLDFERVMLKQSKTIDITLTNNGKIPCEWALKHSSHLGPNITFNQTSGVIQPKEASILSVTFQSPKPMQLKKNFQLEVFDNNRTKSFSTTTVAVIAEAYDTHFDVIYPKGMAHLMFGMSKVNQSKTIPLQLKNRSKYPVHYAITLQGSLASSVLKIDQPDGIVAPGEKMTTINVTFLVNRVVKIENKKMMTLRVNDPLTNTITNVISVCVSAETVTAKLLIDPQKIDFGAIPVLTAVQRSFTIKNNGSFPFNFDITAKADPSELMNSGKRGRGRGRGRGAARGRGGPSASRSNTALQRNRANKKLGPVVDVGYFMLQPSSGVVPPGQATTVNVDFHQATNETFKATAIIKVTDSPEDRTFDLDLLASTYVPGISNGDYEQIFKGQHLCLRSDVTRKNMNAFLEDEHIFHFAPLILHDSASIPVYLINPFPIPCTVDVLIKPKSKAGMSSFPFDVSEKLVNIPPNGEYIVNLSFSPVSCDNFIGYFEANVKGGTIPETKQLKFCVEGAGALPGLTLLTHLDKPKGNTYNVPLGRVLMNGFREKTVAIRNDAFIPATVKISVRGNNPEYTLKDADNYIEPILLETGRTINITAIFSPQKAHRSTFEVVVSCADNPKGDMLFIFSGEGFIDDVVFDGSVEDDNDILFRDNVVGRQQQCTFRMRNICKYDVRFAWANNHDFQFLPRVGHLKAGQSKQILVTFFTEKPVKFNLYKIPCQWTKIELDDPYSPDWDDTMKTTEFIPRCELKESEQEAAFSASGSESSQQSQTPNPKPQQQRNPSPAKGPKQPGANDKNSTQLRSQSPRNTKTHPQQQIEEEPPEKEDRTLVKVVKILPEPPYKPVNVKLKDLVLRVFAISDVIKYSIDTTDIPFAPTMMYQTRTYDVKVTNTSQIKFEYQWTLEKYVALRNRTMPTPFSIQPSTGVINAGQSKIFKVLFSPEEVDDFTATFKMSIPYLQVMEAPLLNMSGFSRRPLCHFNVKMSDYISAGRRHPSYNDPLPEGVKVVELFSKGVGKKIVKKFEIINPTSSPYEITWTRVQKGVSPSVKCLVSQALVSSGKRYSVGFSYLPTSVKTVESLWLFSINEHNIHIHFLIVGRIMPQ</sequence>
<dbReference type="GO" id="GO:1904158">
    <property type="term" value="P:axonemal central apparatus assembly"/>
    <property type="evidence" value="ECO:0007669"/>
    <property type="project" value="TreeGrafter"/>
</dbReference>
<feature type="domain" description="HYDIN/VesB/CFA65-like Ig-like" evidence="7">
    <location>
        <begin position="908"/>
        <end position="993"/>
    </location>
</feature>
<keyword evidence="3" id="KW-0963">Cytoplasm</keyword>
<gene>
    <name evidence="9" type="ORF">TRFO_04068</name>
</gene>
<accession>A0A1J4KIB3</accession>
<evidence type="ECO:0000313" key="10">
    <source>
        <dbReference type="Proteomes" id="UP000179807"/>
    </source>
</evidence>
<feature type="region of interest" description="Disordered" evidence="6">
    <location>
        <begin position="1606"/>
        <end position="1670"/>
    </location>
</feature>
<dbReference type="PANTHER" id="PTHR23053:SF0">
    <property type="entry name" value="HYDROCEPHALUS-INDUCING PROTEIN HOMOLOG"/>
    <property type="match status" value="1"/>
</dbReference>
<evidence type="ECO:0000259" key="8">
    <source>
        <dbReference type="Pfam" id="PF24291"/>
    </source>
</evidence>
<dbReference type="Pfam" id="PF22544">
    <property type="entry name" value="HYDIN_VesB_CFA65-like_Ig"/>
    <property type="match status" value="3"/>
</dbReference>
<dbReference type="PANTHER" id="PTHR23053">
    <property type="entry name" value="DLEC1 DELETED IN LUNG AND ESOPHAGEAL CANCER 1"/>
    <property type="match status" value="1"/>
</dbReference>
<feature type="domain" description="HYDIN/VesB/CFA65-like Ig-like" evidence="7">
    <location>
        <begin position="139"/>
        <end position="225"/>
    </location>
</feature>
<reference evidence="9" key="1">
    <citation type="submission" date="2016-10" db="EMBL/GenBank/DDBJ databases">
        <authorList>
            <person name="Benchimol M."/>
            <person name="Almeida L.G."/>
            <person name="Vasconcelos A.T."/>
            <person name="Perreira-Neves A."/>
            <person name="Rosa I.A."/>
            <person name="Tasca T."/>
            <person name="Bogo M.R."/>
            <person name="de Souza W."/>
        </authorList>
    </citation>
    <scope>NUCLEOTIDE SEQUENCE [LARGE SCALE GENOMIC DNA]</scope>
    <source>
        <strain evidence="9">K</strain>
    </source>
</reference>
<evidence type="ECO:0008006" key="11">
    <source>
        <dbReference type="Google" id="ProtNLM"/>
    </source>
</evidence>
<feature type="compositionally biased region" description="Basic residues" evidence="6">
    <location>
        <begin position="2322"/>
        <end position="2334"/>
    </location>
</feature>
<feature type="region of interest" description="Disordered" evidence="6">
    <location>
        <begin position="2801"/>
        <end position="2873"/>
    </location>
</feature>
<keyword evidence="10" id="KW-1185">Reference proteome</keyword>
<dbReference type="InterPro" id="IPR013783">
    <property type="entry name" value="Ig-like_fold"/>
</dbReference>
<dbReference type="RefSeq" id="XP_068364247.1">
    <property type="nucleotide sequence ID" value="XM_068491663.1"/>
</dbReference>
<evidence type="ECO:0000256" key="5">
    <source>
        <dbReference type="ARBA" id="ARBA00023273"/>
    </source>
</evidence>
<dbReference type="InterPro" id="IPR053879">
    <property type="entry name" value="HYDIN_VesB_CFA65-like_Ig"/>
</dbReference>
<dbReference type="EMBL" id="MLAK01000594">
    <property type="protein sequence ID" value="OHT11111.1"/>
    <property type="molecule type" value="Genomic_DNA"/>
</dbReference>
<dbReference type="GO" id="GO:0003341">
    <property type="term" value="P:cilium movement"/>
    <property type="evidence" value="ECO:0007669"/>
    <property type="project" value="TreeGrafter"/>
</dbReference>
<evidence type="ECO:0000256" key="1">
    <source>
        <dbReference type="ARBA" id="ARBA00004138"/>
    </source>
</evidence>
<feature type="compositionally biased region" description="Low complexity" evidence="6">
    <location>
        <begin position="2802"/>
        <end position="2817"/>
    </location>
</feature>
<dbReference type="OrthoDB" id="442692at2759"/>
<keyword evidence="4" id="KW-0969">Cilium</keyword>
<dbReference type="InterPro" id="IPR027417">
    <property type="entry name" value="P-loop_NTPase"/>
</dbReference>
<evidence type="ECO:0000256" key="2">
    <source>
        <dbReference type="ARBA" id="ARBA00004496"/>
    </source>
</evidence>
<dbReference type="VEuPathDB" id="TrichDB:TRFO_04068"/>
<dbReference type="Pfam" id="PF24291">
    <property type="entry name" value="Ig_CFAP65"/>
    <property type="match status" value="1"/>
</dbReference>
<keyword evidence="5" id="KW-0966">Cell projection</keyword>
<organism evidence="9 10">
    <name type="scientific">Tritrichomonas foetus</name>
    <dbReference type="NCBI Taxonomy" id="1144522"/>
    <lineage>
        <taxon>Eukaryota</taxon>
        <taxon>Metamonada</taxon>
        <taxon>Parabasalia</taxon>
        <taxon>Tritrichomonadida</taxon>
        <taxon>Tritrichomonadidae</taxon>
        <taxon>Tritrichomonas</taxon>
    </lineage>
</organism>
<feature type="compositionally biased region" description="Polar residues" evidence="6">
    <location>
        <begin position="2842"/>
        <end position="2859"/>
    </location>
</feature>
<feature type="compositionally biased region" description="Basic residues" evidence="6">
    <location>
        <begin position="1616"/>
        <end position="1634"/>
    </location>
</feature>
<dbReference type="InterPro" id="IPR056305">
    <property type="entry name" value="Ig_CFAP65_10th"/>
</dbReference>
<evidence type="ECO:0000256" key="6">
    <source>
        <dbReference type="SAM" id="MobiDB-lite"/>
    </source>
</evidence>
<comment type="caution">
    <text evidence="9">The sequence shown here is derived from an EMBL/GenBank/DDBJ whole genome shotgun (WGS) entry which is preliminary data.</text>
</comment>
<dbReference type="SUPFAM" id="SSF52540">
    <property type="entry name" value="P-loop containing nucleoside triphosphate hydrolases"/>
    <property type="match status" value="1"/>
</dbReference>